<dbReference type="EMBL" id="BLLK01000045">
    <property type="protein sequence ID" value="GFH51198.1"/>
    <property type="molecule type" value="Genomic_DNA"/>
</dbReference>
<evidence type="ECO:0000313" key="2">
    <source>
        <dbReference type="EMBL" id="GFH51198.1"/>
    </source>
</evidence>
<accession>A0AAD3H5X0</accession>
<evidence type="ECO:0000256" key="1">
    <source>
        <dbReference type="SAM" id="MobiDB-lite"/>
    </source>
</evidence>
<proteinExistence type="predicted"/>
<feature type="compositionally biased region" description="Polar residues" evidence="1">
    <location>
        <begin position="32"/>
        <end position="51"/>
    </location>
</feature>
<gene>
    <name evidence="2" type="ORF">CTEN210_07674</name>
</gene>
<feature type="region of interest" description="Disordered" evidence="1">
    <location>
        <begin position="267"/>
        <end position="312"/>
    </location>
</feature>
<feature type="region of interest" description="Disordered" evidence="1">
    <location>
        <begin position="340"/>
        <end position="377"/>
    </location>
</feature>
<organism evidence="2 3">
    <name type="scientific">Chaetoceros tenuissimus</name>
    <dbReference type="NCBI Taxonomy" id="426638"/>
    <lineage>
        <taxon>Eukaryota</taxon>
        <taxon>Sar</taxon>
        <taxon>Stramenopiles</taxon>
        <taxon>Ochrophyta</taxon>
        <taxon>Bacillariophyta</taxon>
        <taxon>Coscinodiscophyceae</taxon>
        <taxon>Chaetocerotophycidae</taxon>
        <taxon>Chaetocerotales</taxon>
        <taxon>Chaetocerotaceae</taxon>
        <taxon>Chaetoceros</taxon>
    </lineage>
</organism>
<evidence type="ECO:0000313" key="3">
    <source>
        <dbReference type="Proteomes" id="UP001054902"/>
    </source>
</evidence>
<reference evidence="2 3" key="1">
    <citation type="journal article" date="2021" name="Sci. Rep.">
        <title>The genome of the diatom Chaetoceros tenuissimus carries an ancient integrated fragment of an extant virus.</title>
        <authorList>
            <person name="Hongo Y."/>
            <person name="Kimura K."/>
            <person name="Takaki Y."/>
            <person name="Yoshida Y."/>
            <person name="Baba S."/>
            <person name="Kobayashi G."/>
            <person name="Nagasaki K."/>
            <person name="Hano T."/>
            <person name="Tomaru Y."/>
        </authorList>
    </citation>
    <scope>NUCLEOTIDE SEQUENCE [LARGE SCALE GENOMIC DNA]</scope>
    <source>
        <strain evidence="2 3">NIES-3715</strain>
    </source>
</reference>
<dbReference type="Proteomes" id="UP001054902">
    <property type="component" value="Unassembled WGS sequence"/>
</dbReference>
<feature type="compositionally biased region" description="Polar residues" evidence="1">
    <location>
        <begin position="367"/>
        <end position="377"/>
    </location>
</feature>
<comment type="caution">
    <text evidence="2">The sequence shown here is derived from an EMBL/GenBank/DDBJ whole genome shotgun (WGS) entry which is preliminary data.</text>
</comment>
<evidence type="ECO:0008006" key="4">
    <source>
        <dbReference type="Google" id="ProtNLM"/>
    </source>
</evidence>
<name>A0AAD3H5X0_9STRA</name>
<keyword evidence="3" id="KW-1185">Reference proteome</keyword>
<dbReference type="AlphaFoldDB" id="A0AAD3H5X0"/>
<protein>
    <recommendedName>
        <fullName evidence="4">PH domain-containing protein</fullName>
    </recommendedName>
</protein>
<feature type="region of interest" description="Disordered" evidence="1">
    <location>
        <begin position="32"/>
        <end position="62"/>
    </location>
</feature>
<sequence>MTDNGSVQGLTTISSSIQYITLERSPSTLSRTSSFRSITSNKDSTQSSSVLGNKKFAPPPPFPTSLQVTKMRLWGKTDQVKTTLPSYSDVKHSGEVLARFSKKSRLTKRWRSTFWIVHGKNRILFFRGKDDFDEWAANPYLSTSERNGLVKLALDFKNDGYKPGHTMDGYRIYPIKSKYIKEGRTKRMVSNFRLDKWTTKRSSIVLALGGRNAGDVGALHKIMTEIAKNAGNKVAPTEVDEYNDDDMESDFGSIGFSFSNLSTGSILDRGNSFDERDDSTFASRGRSRRNSEGSLGSKIMTRMRSRSPMTRARRMKEIQDEQSADSYYSQMGVSRIDPGNCPLPPTINSHQYPAPARVNRPPLIPTLSRSSLTKPFE</sequence>
<feature type="compositionally biased region" description="Low complexity" evidence="1">
    <location>
        <begin position="292"/>
        <end position="310"/>
    </location>
</feature>